<dbReference type="Pfam" id="PF08245">
    <property type="entry name" value="Mur_ligase_M"/>
    <property type="match status" value="1"/>
</dbReference>
<dbReference type="GO" id="GO:0005737">
    <property type="term" value="C:cytoplasm"/>
    <property type="evidence" value="ECO:0007669"/>
    <property type="project" value="TreeGrafter"/>
</dbReference>
<dbReference type="AlphaFoldDB" id="A0A1J5RYL3"/>
<dbReference type="PROSITE" id="PS01012">
    <property type="entry name" value="FOLYLPOLYGLU_SYNT_2"/>
    <property type="match status" value="1"/>
</dbReference>
<comment type="caution">
    <text evidence="12">The sequence shown here is derived from an EMBL/GenBank/DDBJ whole genome shotgun (WGS) entry which is preliminary data.</text>
</comment>
<dbReference type="InterPro" id="IPR036615">
    <property type="entry name" value="Mur_ligase_C_dom_sf"/>
</dbReference>
<dbReference type="InterPro" id="IPR036565">
    <property type="entry name" value="Mur-like_cat_sf"/>
</dbReference>
<keyword evidence="4" id="KW-0436">Ligase</keyword>
<reference evidence="12" key="1">
    <citation type="submission" date="2016-10" db="EMBL/GenBank/DDBJ databases">
        <title>Sequence of Gallionella enrichment culture.</title>
        <authorList>
            <person name="Poehlein A."/>
            <person name="Muehling M."/>
            <person name="Daniel R."/>
        </authorList>
    </citation>
    <scope>NUCLEOTIDE SEQUENCE</scope>
</reference>
<dbReference type="Gene3D" id="3.40.1190.10">
    <property type="entry name" value="Mur-like, catalytic domain"/>
    <property type="match status" value="1"/>
</dbReference>
<evidence type="ECO:0000256" key="9">
    <source>
        <dbReference type="ARBA" id="ARBA00047493"/>
    </source>
</evidence>
<keyword evidence="6" id="KW-0547">Nucleotide-binding</keyword>
<dbReference type="NCBIfam" id="TIGR01499">
    <property type="entry name" value="folC"/>
    <property type="match status" value="1"/>
</dbReference>
<accession>A0A1J5RYL3</accession>
<dbReference type="SUPFAM" id="SSF53244">
    <property type="entry name" value="MurD-like peptide ligases, peptide-binding domain"/>
    <property type="match status" value="1"/>
</dbReference>
<comment type="cofactor">
    <cofactor evidence="1">
        <name>Mg(2+)</name>
        <dbReference type="ChEBI" id="CHEBI:18420"/>
    </cofactor>
</comment>
<dbReference type="InterPro" id="IPR018109">
    <property type="entry name" value="Folylpolyglutamate_synth_CS"/>
</dbReference>
<comment type="similarity">
    <text evidence="2">Belongs to the folylpolyglutamate synthase family.</text>
</comment>
<evidence type="ECO:0000259" key="11">
    <source>
        <dbReference type="Pfam" id="PF08245"/>
    </source>
</evidence>
<evidence type="ECO:0000256" key="3">
    <source>
        <dbReference type="ARBA" id="ARBA00013025"/>
    </source>
</evidence>
<keyword evidence="5" id="KW-0479">Metal-binding</keyword>
<evidence type="ECO:0000256" key="6">
    <source>
        <dbReference type="ARBA" id="ARBA00022741"/>
    </source>
</evidence>
<dbReference type="PIRSF" id="PIRSF001563">
    <property type="entry name" value="Folylpolyglu_synth"/>
    <property type="match status" value="1"/>
</dbReference>
<evidence type="ECO:0000256" key="7">
    <source>
        <dbReference type="ARBA" id="ARBA00022840"/>
    </source>
</evidence>
<dbReference type="GO" id="GO:0004326">
    <property type="term" value="F:tetrahydrofolylpolyglutamate synthase activity"/>
    <property type="evidence" value="ECO:0007669"/>
    <property type="project" value="UniProtKB-EC"/>
</dbReference>
<dbReference type="SUPFAM" id="SSF53623">
    <property type="entry name" value="MurD-like peptide ligases, catalytic domain"/>
    <property type="match status" value="1"/>
</dbReference>
<keyword evidence="8" id="KW-0460">Magnesium</keyword>
<dbReference type="GO" id="GO:0008841">
    <property type="term" value="F:dihydrofolate synthase activity"/>
    <property type="evidence" value="ECO:0007669"/>
    <property type="project" value="TreeGrafter"/>
</dbReference>
<dbReference type="Pfam" id="PF02875">
    <property type="entry name" value="Mur_ligase_C"/>
    <property type="match status" value="1"/>
</dbReference>
<protein>
    <recommendedName>
        <fullName evidence="3">tetrahydrofolate synthase</fullName>
        <ecNumber evidence="3">6.3.2.17</ecNumber>
    </recommendedName>
</protein>
<evidence type="ECO:0000259" key="10">
    <source>
        <dbReference type="Pfam" id="PF02875"/>
    </source>
</evidence>
<proteinExistence type="inferred from homology"/>
<dbReference type="InterPro" id="IPR013221">
    <property type="entry name" value="Mur_ligase_cen"/>
</dbReference>
<feature type="domain" description="Mur ligase C-terminal" evidence="10">
    <location>
        <begin position="307"/>
        <end position="414"/>
    </location>
</feature>
<sequence>MTTATPDAVLERLKGLHPKVIDLALDRVERLLAALGHPERALPPVVHLAGTNGKGSTQATLRAMAEAAGQRVHAYTSPHLVRFSERIRVAGRIIDDAALTTLLEECEARNGGAPITFFEITTAAAFLAFARTPADLCLLETGLGGRVDATNVLERPALTVITALSLDHQAFLGETLAAIAAEKAGILKAGVPCVCAAQPPEAMAVIEARAQALQVPLYRQDRDWSVCETETGLLFTHRDERLALPPPALTGPHQVQNAGLAVMAARLLGLPAAALARGLRQVQWPARLQRLRHGPLAALLRPDQELWLDGGHNPAAGEALADFIRRTWSDRPVRAVVGMLNTKDSQGFLLPLARHLAEARTVTIPHEANSLEAGAVAATARAAGLKAHPAASVAEAVAQLAQAPGPARLLICGSLYLAGHVLAENG</sequence>
<evidence type="ECO:0000256" key="8">
    <source>
        <dbReference type="ARBA" id="ARBA00022842"/>
    </source>
</evidence>
<dbReference type="GO" id="GO:0005524">
    <property type="term" value="F:ATP binding"/>
    <property type="evidence" value="ECO:0007669"/>
    <property type="project" value="UniProtKB-KW"/>
</dbReference>
<evidence type="ECO:0000256" key="1">
    <source>
        <dbReference type="ARBA" id="ARBA00001946"/>
    </source>
</evidence>
<dbReference type="FunFam" id="3.40.1190.10:FF:000011">
    <property type="entry name" value="Folylpolyglutamate synthase/dihydrofolate synthase"/>
    <property type="match status" value="1"/>
</dbReference>
<feature type="domain" description="Mur ligase central" evidence="11">
    <location>
        <begin position="49"/>
        <end position="264"/>
    </location>
</feature>
<name>A0A1J5RYL3_9ZZZZ</name>
<dbReference type="PANTHER" id="PTHR11136">
    <property type="entry name" value="FOLYLPOLYGLUTAMATE SYNTHASE-RELATED"/>
    <property type="match status" value="1"/>
</dbReference>
<dbReference type="Gene3D" id="3.90.190.20">
    <property type="entry name" value="Mur ligase, C-terminal domain"/>
    <property type="match status" value="1"/>
</dbReference>
<evidence type="ECO:0000313" key="12">
    <source>
        <dbReference type="EMBL" id="OIQ94579.1"/>
    </source>
</evidence>
<dbReference type="InterPro" id="IPR004101">
    <property type="entry name" value="Mur_ligase_C"/>
</dbReference>
<dbReference type="EMBL" id="MLJW01000183">
    <property type="protein sequence ID" value="OIQ94579.1"/>
    <property type="molecule type" value="Genomic_DNA"/>
</dbReference>
<comment type="catalytic activity">
    <reaction evidence="9">
        <text>(6S)-5,6,7,8-tetrahydrofolyl-(gamma-L-Glu)(n) + L-glutamate + ATP = (6S)-5,6,7,8-tetrahydrofolyl-(gamma-L-Glu)(n+1) + ADP + phosphate + H(+)</text>
        <dbReference type="Rhea" id="RHEA:10580"/>
        <dbReference type="Rhea" id="RHEA-COMP:14738"/>
        <dbReference type="Rhea" id="RHEA-COMP:14740"/>
        <dbReference type="ChEBI" id="CHEBI:15378"/>
        <dbReference type="ChEBI" id="CHEBI:29985"/>
        <dbReference type="ChEBI" id="CHEBI:30616"/>
        <dbReference type="ChEBI" id="CHEBI:43474"/>
        <dbReference type="ChEBI" id="CHEBI:141005"/>
        <dbReference type="ChEBI" id="CHEBI:456216"/>
        <dbReference type="EC" id="6.3.2.17"/>
    </reaction>
</comment>
<evidence type="ECO:0000256" key="2">
    <source>
        <dbReference type="ARBA" id="ARBA00008276"/>
    </source>
</evidence>
<dbReference type="GO" id="GO:0046872">
    <property type="term" value="F:metal ion binding"/>
    <property type="evidence" value="ECO:0007669"/>
    <property type="project" value="UniProtKB-KW"/>
</dbReference>
<gene>
    <name evidence="12" type="primary">folC_7</name>
    <name evidence="12" type="ORF">GALL_234340</name>
</gene>
<keyword evidence="7" id="KW-0067">ATP-binding</keyword>
<evidence type="ECO:0000256" key="5">
    <source>
        <dbReference type="ARBA" id="ARBA00022723"/>
    </source>
</evidence>
<organism evidence="12">
    <name type="scientific">mine drainage metagenome</name>
    <dbReference type="NCBI Taxonomy" id="410659"/>
    <lineage>
        <taxon>unclassified sequences</taxon>
        <taxon>metagenomes</taxon>
        <taxon>ecological metagenomes</taxon>
    </lineage>
</organism>
<evidence type="ECO:0000256" key="4">
    <source>
        <dbReference type="ARBA" id="ARBA00022598"/>
    </source>
</evidence>
<dbReference type="PANTHER" id="PTHR11136:SF0">
    <property type="entry name" value="DIHYDROFOLATE SYNTHETASE-RELATED"/>
    <property type="match status" value="1"/>
</dbReference>
<dbReference type="InterPro" id="IPR001645">
    <property type="entry name" value="Folylpolyglutamate_synth"/>
</dbReference>
<dbReference type="EC" id="6.3.2.17" evidence="3"/>